<name>A0A963YTH6_9PROT</name>
<dbReference type="EMBL" id="JAESVB010000005">
    <property type="protein sequence ID" value="MCB8876252.1"/>
    <property type="molecule type" value="Genomic_DNA"/>
</dbReference>
<evidence type="ECO:0000256" key="1">
    <source>
        <dbReference type="SAM" id="MobiDB-lite"/>
    </source>
</evidence>
<evidence type="ECO:0000313" key="2">
    <source>
        <dbReference type="EMBL" id="MCB8876252.1"/>
    </source>
</evidence>
<gene>
    <name evidence="2" type="ORF">ASILVAE211_13755</name>
</gene>
<evidence type="ECO:0000313" key="3">
    <source>
        <dbReference type="Proteomes" id="UP000708298"/>
    </source>
</evidence>
<comment type="caution">
    <text evidence="2">The sequence shown here is derived from an EMBL/GenBank/DDBJ whole genome shotgun (WGS) entry which is preliminary data.</text>
</comment>
<protein>
    <submittedName>
        <fullName evidence="2">TetR family transcriptional regulator</fullName>
    </submittedName>
</protein>
<dbReference type="Proteomes" id="UP000708298">
    <property type="component" value="Unassembled WGS sequence"/>
</dbReference>
<feature type="compositionally biased region" description="Pro residues" evidence="1">
    <location>
        <begin position="207"/>
        <end position="216"/>
    </location>
</feature>
<reference evidence="2" key="2">
    <citation type="submission" date="2021-01" db="EMBL/GenBank/DDBJ databases">
        <authorList>
            <person name="Mieszkin S."/>
            <person name="Pouder E."/>
            <person name="Alain K."/>
        </authorList>
    </citation>
    <scope>NUCLEOTIDE SEQUENCE</scope>
    <source>
        <strain evidence="2">HW T2.11</strain>
    </source>
</reference>
<sequence>MTDNEFDAALVAAVFAQAGERGWARVSIVEAARAAALDLSRARARFPTKLHVLIRFGSIADQAALAGATTEGPIKDRLFDIILRRFDVLQAHRAGVIAVLDAARFDPALGLILTRLSTRSMGWLLEGAGIPAGGLRGLLRTKGLLGVWLYAVRTWTQDDSPDLTSTMTATDKALDRAGMLARYIGDKTPEEEAEAAPGAGGDELPFTAPPPGDATF</sequence>
<dbReference type="RefSeq" id="WP_227321906.1">
    <property type="nucleotide sequence ID" value="NZ_JAESVB010000005.1"/>
</dbReference>
<feature type="region of interest" description="Disordered" evidence="1">
    <location>
        <begin position="186"/>
        <end position="216"/>
    </location>
</feature>
<organism evidence="2 3">
    <name type="scientific">Acidisoma silvae</name>
    <dbReference type="NCBI Taxonomy" id="2802396"/>
    <lineage>
        <taxon>Bacteria</taxon>
        <taxon>Pseudomonadati</taxon>
        <taxon>Pseudomonadota</taxon>
        <taxon>Alphaproteobacteria</taxon>
        <taxon>Acetobacterales</taxon>
        <taxon>Acidocellaceae</taxon>
        <taxon>Acidisoma</taxon>
    </lineage>
</organism>
<keyword evidence="3" id="KW-1185">Reference proteome</keyword>
<proteinExistence type="predicted"/>
<dbReference type="AlphaFoldDB" id="A0A963YTH6"/>
<accession>A0A963YTH6</accession>
<reference evidence="2" key="1">
    <citation type="journal article" date="2021" name="Microorganisms">
        <title>Acidisoma silvae sp. nov. and Acidisomacellulosilytica sp. nov., Two Acidophilic Bacteria Isolated from Decaying Wood, Hydrolyzing Cellulose and Producing Poly-3-hydroxybutyrate.</title>
        <authorList>
            <person name="Mieszkin S."/>
            <person name="Pouder E."/>
            <person name="Uroz S."/>
            <person name="Simon-Colin C."/>
            <person name="Alain K."/>
        </authorList>
    </citation>
    <scope>NUCLEOTIDE SEQUENCE</scope>
    <source>
        <strain evidence="2">HW T2.11</strain>
    </source>
</reference>
<dbReference type="Gene3D" id="1.10.357.10">
    <property type="entry name" value="Tetracycline Repressor, domain 2"/>
    <property type="match status" value="1"/>
</dbReference>